<dbReference type="EC" id="6.5.1.1" evidence="1"/>
<dbReference type="InterPro" id="IPR012309">
    <property type="entry name" value="DNA_ligase_ATP-dep_C"/>
</dbReference>
<dbReference type="RefSeq" id="WP_132568784.1">
    <property type="nucleotide sequence ID" value="NZ_SMBH01000038.1"/>
</dbReference>
<reference evidence="3 4" key="1">
    <citation type="submission" date="2019-03" db="EMBL/GenBank/DDBJ databases">
        <title>Genomic Encyclopedia of Type Strains, Phase IV (KMG-V): Genome sequencing to study the core and pangenomes of soil and plant-associated prokaryotes.</title>
        <authorList>
            <person name="Whitman W."/>
        </authorList>
    </citation>
    <scope>NUCLEOTIDE SEQUENCE [LARGE SCALE GENOMIC DNA]</scope>
    <source>
        <strain evidence="3 4">Hc14</strain>
    </source>
</reference>
<dbReference type="Pfam" id="PF04679">
    <property type="entry name" value="DNA_ligase_A_C"/>
    <property type="match status" value="1"/>
</dbReference>
<keyword evidence="3" id="KW-0436">Ligase</keyword>
<comment type="caution">
    <text evidence="3">The sequence shown here is derived from an EMBL/GenBank/DDBJ whole genome shotgun (WGS) entry which is preliminary data.</text>
</comment>
<accession>A0A4R3PQR9</accession>
<evidence type="ECO:0000259" key="2">
    <source>
        <dbReference type="Pfam" id="PF04679"/>
    </source>
</evidence>
<feature type="domain" description="DNA ligase ATP-dependent C-terminal" evidence="2">
    <location>
        <begin position="20"/>
        <end position="58"/>
    </location>
</feature>
<sequence length="91" mass="10776">MQSRFSSSGIAIARSVVDTGRKKRNVVYVRPKRIAEIEYRAWTHDQKLRHASYKGFRDKQDDATIYERAQEDWRELIFRAGVQSVRSNMQE</sequence>
<gene>
    <name evidence="3" type="ORF">EV132_13821</name>
</gene>
<evidence type="ECO:0000313" key="4">
    <source>
        <dbReference type="Proteomes" id="UP000294576"/>
    </source>
</evidence>
<dbReference type="Proteomes" id="UP000294576">
    <property type="component" value="Unassembled WGS sequence"/>
</dbReference>
<proteinExistence type="predicted"/>
<dbReference type="GO" id="GO:0006310">
    <property type="term" value="P:DNA recombination"/>
    <property type="evidence" value="ECO:0007669"/>
    <property type="project" value="InterPro"/>
</dbReference>
<dbReference type="AlphaFoldDB" id="A0A4R3PQR9"/>
<dbReference type="GO" id="GO:0006281">
    <property type="term" value="P:DNA repair"/>
    <property type="evidence" value="ECO:0007669"/>
    <property type="project" value="InterPro"/>
</dbReference>
<dbReference type="InterPro" id="IPR012340">
    <property type="entry name" value="NA-bd_OB-fold"/>
</dbReference>
<protein>
    <recommendedName>
        <fullName evidence="1">DNA ligase (ATP)</fullName>
        <ecNumber evidence="1">6.5.1.1</ecNumber>
    </recommendedName>
</protein>
<evidence type="ECO:0000313" key="3">
    <source>
        <dbReference type="EMBL" id="TCU04839.1"/>
    </source>
</evidence>
<organism evidence="3 4">
    <name type="scientific">Rhizobium sullae</name>
    <name type="common">Rhizobium hedysari</name>
    <dbReference type="NCBI Taxonomy" id="50338"/>
    <lineage>
        <taxon>Bacteria</taxon>
        <taxon>Pseudomonadati</taxon>
        <taxon>Pseudomonadota</taxon>
        <taxon>Alphaproteobacteria</taxon>
        <taxon>Hyphomicrobiales</taxon>
        <taxon>Rhizobiaceae</taxon>
        <taxon>Rhizobium/Agrobacterium group</taxon>
        <taxon>Rhizobium</taxon>
    </lineage>
</organism>
<dbReference type="SUPFAM" id="SSF50249">
    <property type="entry name" value="Nucleic acid-binding proteins"/>
    <property type="match status" value="1"/>
</dbReference>
<dbReference type="Gene3D" id="2.40.50.140">
    <property type="entry name" value="Nucleic acid-binding proteins"/>
    <property type="match status" value="1"/>
</dbReference>
<name>A0A4R3PQR9_RHISU</name>
<evidence type="ECO:0000256" key="1">
    <source>
        <dbReference type="ARBA" id="ARBA00012727"/>
    </source>
</evidence>
<dbReference type="GO" id="GO:0003910">
    <property type="term" value="F:DNA ligase (ATP) activity"/>
    <property type="evidence" value="ECO:0007669"/>
    <property type="project" value="UniProtKB-EC"/>
</dbReference>
<dbReference type="EMBL" id="SMBH01000038">
    <property type="protein sequence ID" value="TCU04839.1"/>
    <property type="molecule type" value="Genomic_DNA"/>
</dbReference>